<dbReference type="EMBL" id="JAAGVY010000014">
    <property type="protein sequence ID" value="NEN23691.1"/>
    <property type="molecule type" value="Genomic_DNA"/>
</dbReference>
<reference evidence="2 3" key="1">
    <citation type="submission" date="2020-02" db="EMBL/GenBank/DDBJ databases">
        <title>Out from the shadows clarifying the taxonomy of the family Cryomorphaceae and related taxa by utilizing the GTDB taxonomic framework.</title>
        <authorList>
            <person name="Bowman J.P."/>
        </authorList>
    </citation>
    <scope>NUCLEOTIDE SEQUENCE [LARGE SCALE GENOMIC DNA]</scope>
    <source>
        <strain evidence="2 3">QSSC 1-22</strain>
    </source>
</reference>
<dbReference type="Pfam" id="PF13585">
    <property type="entry name" value="CHU_C"/>
    <property type="match status" value="1"/>
</dbReference>
<organism evidence="2 3">
    <name type="scientific">Cryomorpha ignava</name>
    <dbReference type="NCBI Taxonomy" id="101383"/>
    <lineage>
        <taxon>Bacteria</taxon>
        <taxon>Pseudomonadati</taxon>
        <taxon>Bacteroidota</taxon>
        <taxon>Flavobacteriia</taxon>
        <taxon>Flavobacteriales</taxon>
        <taxon>Cryomorphaceae</taxon>
        <taxon>Cryomorpha</taxon>
    </lineage>
</organism>
<dbReference type="RefSeq" id="WP_163285087.1">
    <property type="nucleotide sequence ID" value="NZ_JAAGVY010000014.1"/>
</dbReference>
<evidence type="ECO:0000313" key="3">
    <source>
        <dbReference type="Proteomes" id="UP000486602"/>
    </source>
</evidence>
<feature type="signal peptide" evidence="1">
    <location>
        <begin position="1"/>
        <end position="18"/>
    </location>
</feature>
<dbReference type="InterPro" id="IPR052918">
    <property type="entry name" value="Motility_Chemotaxis_Reg"/>
</dbReference>
<dbReference type="SUPFAM" id="SSF50998">
    <property type="entry name" value="Quinoprotein alcohol dehydrogenase-like"/>
    <property type="match status" value="1"/>
</dbReference>
<feature type="chain" id="PRO_5029784179" evidence="1">
    <location>
        <begin position="19"/>
        <end position="1410"/>
    </location>
</feature>
<dbReference type="InterPro" id="IPR011047">
    <property type="entry name" value="Quinoprotein_ADH-like_sf"/>
</dbReference>
<accession>A0A7K3WRL9</accession>
<dbReference type="PANTHER" id="PTHR35580:SF1">
    <property type="entry name" value="PHYTASE-LIKE DOMAIN-CONTAINING PROTEIN"/>
    <property type="match status" value="1"/>
</dbReference>
<keyword evidence="1" id="KW-0732">Signal</keyword>
<dbReference type="InterPro" id="IPR026341">
    <property type="entry name" value="T9SS_type_B"/>
</dbReference>
<dbReference type="Proteomes" id="UP000486602">
    <property type="component" value="Unassembled WGS sequence"/>
</dbReference>
<dbReference type="NCBIfam" id="TIGR04131">
    <property type="entry name" value="Bac_Flav_CTERM"/>
    <property type="match status" value="1"/>
</dbReference>
<evidence type="ECO:0000256" key="1">
    <source>
        <dbReference type="SAM" id="SignalP"/>
    </source>
</evidence>
<comment type="caution">
    <text evidence="2">The sequence shown here is derived from an EMBL/GenBank/DDBJ whole genome shotgun (WGS) entry which is preliminary data.</text>
</comment>
<dbReference type="PANTHER" id="PTHR35580">
    <property type="entry name" value="CELL SURFACE GLYCOPROTEIN (S-LAYER PROTEIN)-LIKE PROTEIN"/>
    <property type="match status" value="1"/>
</dbReference>
<evidence type="ECO:0000313" key="2">
    <source>
        <dbReference type="EMBL" id="NEN23691.1"/>
    </source>
</evidence>
<gene>
    <name evidence="2" type="ORF">G3O08_09285</name>
</gene>
<name>A0A7K3WRL9_9FLAO</name>
<keyword evidence="3" id="KW-1185">Reference proteome</keyword>
<sequence>MRLMLVLLCTFYFASLSAQTYWAKKEAGSNVDETLAVTGDNLGNTYTTGYFSGLASIDGVTKVVSGLTDIFISKISANGTTTWVVAAGGSSSDRGLGIAVDNDQNVIVSGFYSGTINFGSGISISSNAGSQDAFVAKYASSGTIIWAKSGGSSGNSDRANAVAVDNSGNIFITGQFNGEASFGNLSLSSLNNSIDAFIVKYDAAGNELWAKKGSGTAIDRGLSITTDNSGSAYAVGQFSDDITFDNLYSNTILNALFIIKYSSSGSEEWFRYAGGSEQSIANSVTSDGSNIFLTGDFGNSITFLGSGNSTLNSGYANAVFLASYSPSGSLLWKQSQGSSSAVSARGISINNGQIGVAGWHECTFESLSDIYGEATFNSLGYKDVFVMRYSSSGAFDFARNFGSPTDEIATGIHVQIDGKEVITGVYREKLYIPVGSAVVAGLTDVIGSPNVGLTYCGDSNYGRFGKLESMSGFAEDGFTIRAINPNRAPLDMYKRFGSGCDLSIPDACIGRPATPLSYTCEDLLIGCSPFLVHAINFVPVNSEIGFMSNYSWSPPNNISYFSVTQPGDLSVTITSKDGCYTSTASVVVDIYPAAISPLLSDDAGVNNLASNPSPIFLCPGDEVDLWCEYEPGYTFFWTGPGIDVTGQTNNETVTVSQPGVYHFNVVSPDGCSKGVAVQVFFIQVPPENLEPYLNFGIPGDTVLICGSATASVAAYDYLTDDLIPHQPYDFTWSITPPGGIFGTTALASITISESGWYTITLEIETEDNPCLDEPQIYTVSDSVYALLRPVPVVEFTLTGPGFTCPGDTITLYTEYSEGTPTFNFNVIEDFGDSLYVYGDGNYNASLTITNEFGCSTTKIQTLVITTAPTPSIIMLPETGAICPGDSILLVASSAGTPQWQGPSGNLGNQDSLYVSEAGLYYAEVTFYAGCALVSNTVQISEYSTPFLEGSGGVLCQGDTIEISIVSTSITNISWQDPFSGSDTSQVVTQPGIYTVQVTSCNIVSEISIEVSADTNSVFIQQPDLTPVCEGDSILIEAIPADYPQYSWTQPGSDSEIYVTSPGTIQATVIDEFNCTLLSNVIQIDFEPIPPLPVFQFAPICEGENQIVNIAQPYAVNYTDGLNGAVLQNNPQFTIPSFYGDTTLFAYLNSQYCIGPADSITISAKPYPDEPILVTDAPVCTGTSLNLVVINSEPNVVYQWLSPTGSIFTGNDVDYGVSNLDDEGIYYCHANLAGCISDTALIEVALFETRRVILPPDTNMCYKADFSVKPTETFATYLWQDGSEAAFFKPSESADLFLITTDENGCQSVDEMRINIVDCTVTIPNIFTPNGDGYNDGWIGTTEDPLFYKVVVYNRWGRIVFESNSVNNAWDGTHYKTNEPCSEGVYFYILRLNNFEGMAFEQTGNVTLIRE</sequence>
<protein>
    <submittedName>
        <fullName evidence="2">T9SS type B sorting domain-containing protein</fullName>
    </submittedName>
</protein>
<proteinExistence type="predicted"/>